<protein>
    <submittedName>
        <fullName evidence="11">Maltose permease MAL31-like protein 6</fullName>
    </submittedName>
</protein>
<comment type="similarity">
    <text evidence="2 7">Belongs to the major facilitator superfamily. Sugar transporter (TC 2.A.1.1) family.</text>
</comment>
<dbReference type="EMBL" id="MPGH01000105">
    <property type="protein sequence ID" value="OLN87085.1"/>
    <property type="molecule type" value="Genomic_DNA"/>
</dbReference>
<proteinExistence type="inferred from homology"/>
<gene>
    <name evidence="11" type="ORF">CCHL11_06515</name>
</gene>
<dbReference type="InterPro" id="IPR005829">
    <property type="entry name" value="Sugar_transporter_CS"/>
</dbReference>
<feature type="domain" description="Major facilitator superfamily (MFS) profile" evidence="10">
    <location>
        <begin position="74"/>
        <end position="517"/>
    </location>
</feature>
<comment type="subcellular location">
    <subcellularLocation>
        <location evidence="1">Membrane</location>
        <topology evidence="1">Multi-pass membrane protein</topology>
    </subcellularLocation>
</comment>
<feature type="transmembrane region" description="Helical" evidence="9">
    <location>
        <begin position="394"/>
        <end position="416"/>
    </location>
</feature>
<dbReference type="InterPro" id="IPR036259">
    <property type="entry name" value="MFS_trans_sf"/>
</dbReference>
<keyword evidence="3 7" id="KW-0813">Transport</keyword>
<dbReference type="AlphaFoldDB" id="A0A1Q8RRZ1"/>
<evidence type="ECO:0000256" key="3">
    <source>
        <dbReference type="ARBA" id="ARBA00022448"/>
    </source>
</evidence>
<feature type="transmembrane region" description="Helical" evidence="9">
    <location>
        <begin position="460"/>
        <end position="478"/>
    </location>
</feature>
<dbReference type="InterPro" id="IPR005828">
    <property type="entry name" value="MFS_sugar_transport-like"/>
</dbReference>
<feature type="transmembrane region" description="Helical" evidence="9">
    <location>
        <begin position="332"/>
        <end position="354"/>
    </location>
</feature>
<feature type="transmembrane region" description="Helical" evidence="9">
    <location>
        <begin position="490"/>
        <end position="511"/>
    </location>
</feature>
<evidence type="ECO:0000256" key="8">
    <source>
        <dbReference type="SAM" id="MobiDB-lite"/>
    </source>
</evidence>
<dbReference type="InterPro" id="IPR050360">
    <property type="entry name" value="MFS_Sugar_Transporters"/>
</dbReference>
<feature type="compositionally biased region" description="Basic and acidic residues" evidence="8">
    <location>
        <begin position="12"/>
        <end position="44"/>
    </location>
</feature>
<feature type="transmembrane region" description="Helical" evidence="9">
    <location>
        <begin position="366"/>
        <end position="387"/>
    </location>
</feature>
<evidence type="ECO:0000313" key="11">
    <source>
        <dbReference type="EMBL" id="OLN87085.1"/>
    </source>
</evidence>
<dbReference type="NCBIfam" id="TIGR00879">
    <property type="entry name" value="SP"/>
    <property type="match status" value="1"/>
</dbReference>
<evidence type="ECO:0000256" key="1">
    <source>
        <dbReference type="ARBA" id="ARBA00004141"/>
    </source>
</evidence>
<evidence type="ECO:0000313" key="12">
    <source>
        <dbReference type="Proteomes" id="UP000186583"/>
    </source>
</evidence>
<dbReference type="PANTHER" id="PTHR48022:SF76">
    <property type="entry name" value="MALTOSE PERMEASE, PUTATIVE (AFU_ORTHOLOGUE AFUA_8G07240)-RELATED"/>
    <property type="match status" value="1"/>
</dbReference>
<dbReference type="PROSITE" id="PS50850">
    <property type="entry name" value="MFS"/>
    <property type="match status" value="1"/>
</dbReference>
<organism evidence="11 12">
    <name type="scientific">Colletotrichum chlorophyti</name>
    <dbReference type="NCBI Taxonomy" id="708187"/>
    <lineage>
        <taxon>Eukaryota</taxon>
        <taxon>Fungi</taxon>
        <taxon>Dikarya</taxon>
        <taxon>Ascomycota</taxon>
        <taxon>Pezizomycotina</taxon>
        <taxon>Sordariomycetes</taxon>
        <taxon>Hypocreomycetidae</taxon>
        <taxon>Glomerellales</taxon>
        <taxon>Glomerellaceae</taxon>
        <taxon>Colletotrichum</taxon>
    </lineage>
</organism>
<dbReference type="GO" id="GO:0016020">
    <property type="term" value="C:membrane"/>
    <property type="evidence" value="ECO:0007669"/>
    <property type="project" value="UniProtKB-SubCell"/>
</dbReference>
<dbReference type="InterPro" id="IPR003663">
    <property type="entry name" value="Sugar/inositol_transpt"/>
</dbReference>
<dbReference type="PROSITE" id="PS00217">
    <property type="entry name" value="SUGAR_TRANSPORT_2"/>
    <property type="match status" value="1"/>
</dbReference>
<evidence type="ECO:0000256" key="7">
    <source>
        <dbReference type="RuleBase" id="RU003346"/>
    </source>
</evidence>
<keyword evidence="4 9" id="KW-0812">Transmembrane</keyword>
<keyword evidence="6 9" id="KW-0472">Membrane</keyword>
<dbReference type="FunFam" id="1.20.1250.20:FF:000149">
    <property type="entry name" value="MFS transporter, SP family, general alpha glucoside:H+ symporter"/>
    <property type="match status" value="1"/>
</dbReference>
<evidence type="ECO:0000256" key="4">
    <source>
        <dbReference type="ARBA" id="ARBA00022692"/>
    </source>
</evidence>
<dbReference type="OrthoDB" id="6612291at2759"/>
<dbReference type="SUPFAM" id="SSF103473">
    <property type="entry name" value="MFS general substrate transporter"/>
    <property type="match status" value="1"/>
</dbReference>
<dbReference type="PANTHER" id="PTHR48022">
    <property type="entry name" value="PLASTIDIC GLUCOSE TRANSPORTER 4"/>
    <property type="match status" value="1"/>
</dbReference>
<feature type="transmembrane region" description="Helical" evidence="9">
    <location>
        <begin position="422"/>
        <end position="448"/>
    </location>
</feature>
<feature type="transmembrane region" description="Helical" evidence="9">
    <location>
        <begin position="175"/>
        <end position="197"/>
    </location>
</feature>
<dbReference type="InterPro" id="IPR020846">
    <property type="entry name" value="MFS_dom"/>
</dbReference>
<sequence>MADSKPPSSPIPEDKETGIHQHKSITDDIHPTDATDASPKHPEDLAAEAQQAANAEHSMTLLQAIKTYPKAIGWSVLLSSTLIMEGYDLALLSNLYSSPVFNRKYGTYNAALDRWVVSAAWQSGLSNGARAGEVFGLIIAGWTADRYGYRLTTIGFLILMIAFIFVLFFAPNVQILVLGEVLCGIPWGAFQSVTPAYASEVAPVVLRPYLTTFINMCWVIGQFFSAAVNKGSFHHQDEWAYRIPFGVQWVWPVPILIGVMFAPESPWWYVRHNNKAAAKQSLLRLTSRNQPNFNPDETIAMIEHTNEMEKRVKEGVTYRDCFRGVDLRRTEIVVGIWLVQTLGGQNLMGYFAYFLTQAGMDPGNSFSLSMGQYALGMVGTAGSWFLMSRIGRRTIHFSGLCAQFALLLVVGCLSFSSANAAVWAIGAMLIIFTFVYDFTVGPVTYSLVSELSSTRLKNKTIVMARAAYNASNIFVNVMTNYQLSSTAWNWGARTAFFWAGTCLLSSVWVYFRLPEPKDRTYAELDLLFEHKVPARQFAKTRIDPYSRELSGEKKLVDDH</sequence>
<dbReference type="Gene3D" id="1.20.1250.20">
    <property type="entry name" value="MFS general substrate transporter like domains"/>
    <property type="match status" value="1"/>
</dbReference>
<feature type="region of interest" description="Disordered" evidence="8">
    <location>
        <begin position="1"/>
        <end position="52"/>
    </location>
</feature>
<evidence type="ECO:0000259" key="10">
    <source>
        <dbReference type="PROSITE" id="PS50850"/>
    </source>
</evidence>
<feature type="transmembrane region" description="Helical" evidence="9">
    <location>
        <begin position="249"/>
        <end position="270"/>
    </location>
</feature>
<feature type="transmembrane region" description="Helical" evidence="9">
    <location>
        <begin position="147"/>
        <end position="169"/>
    </location>
</feature>
<evidence type="ECO:0000256" key="2">
    <source>
        <dbReference type="ARBA" id="ARBA00010992"/>
    </source>
</evidence>
<dbReference type="Proteomes" id="UP000186583">
    <property type="component" value="Unassembled WGS sequence"/>
</dbReference>
<feature type="transmembrane region" description="Helical" evidence="9">
    <location>
        <begin position="209"/>
        <end position="229"/>
    </location>
</feature>
<evidence type="ECO:0000256" key="9">
    <source>
        <dbReference type="SAM" id="Phobius"/>
    </source>
</evidence>
<keyword evidence="12" id="KW-1185">Reference proteome</keyword>
<dbReference type="Pfam" id="PF00083">
    <property type="entry name" value="Sugar_tr"/>
    <property type="match status" value="1"/>
</dbReference>
<name>A0A1Q8RRZ1_9PEZI</name>
<keyword evidence="5 9" id="KW-1133">Transmembrane helix</keyword>
<evidence type="ECO:0000256" key="6">
    <source>
        <dbReference type="ARBA" id="ARBA00023136"/>
    </source>
</evidence>
<dbReference type="GO" id="GO:0005351">
    <property type="term" value="F:carbohydrate:proton symporter activity"/>
    <property type="evidence" value="ECO:0007669"/>
    <property type="project" value="TreeGrafter"/>
</dbReference>
<accession>A0A1Q8RRZ1</accession>
<reference evidence="11 12" key="1">
    <citation type="submission" date="2016-11" db="EMBL/GenBank/DDBJ databases">
        <title>Draft Genome Assembly of Colletotrichum chlorophyti a pathogen of herbaceous plants.</title>
        <authorList>
            <person name="Gan P."/>
            <person name="Narusaka M."/>
            <person name="Tsushima A."/>
            <person name="Narusaka Y."/>
            <person name="Takano Y."/>
            <person name="Shirasu K."/>
        </authorList>
    </citation>
    <scope>NUCLEOTIDE SEQUENCE [LARGE SCALE GENOMIC DNA]</scope>
    <source>
        <strain evidence="11 12">NTL11</strain>
    </source>
</reference>
<comment type="caution">
    <text evidence="11">The sequence shown here is derived from an EMBL/GenBank/DDBJ whole genome shotgun (WGS) entry which is preliminary data.</text>
</comment>
<evidence type="ECO:0000256" key="5">
    <source>
        <dbReference type="ARBA" id="ARBA00022989"/>
    </source>
</evidence>